<evidence type="ECO:0000256" key="2">
    <source>
        <dbReference type="ARBA" id="ARBA00001946"/>
    </source>
</evidence>
<dbReference type="GO" id="GO:0009229">
    <property type="term" value="P:thiamine diphosphate biosynthetic process"/>
    <property type="evidence" value="ECO:0007669"/>
    <property type="project" value="UniProtKB-UniRule"/>
</dbReference>
<dbReference type="KEGG" id="pstg:E8M01_01950"/>
<dbReference type="PRINTS" id="PR01099">
    <property type="entry name" value="HYETHTZKNASE"/>
</dbReference>
<dbReference type="GO" id="GO:0000287">
    <property type="term" value="F:magnesium ion binding"/>
    <property type="evidence" value="ECO:0007669"/>
    <property type="project" value="UniProtKB-UniRule"/>
</dbReference>
<dbReference type="Proteomes" id="UP000298781">
    <property type="component" value="Chromosome"/>
</dbReference>
<proteinExistence type="inferred from homology"/>
<keyword evidence="10 11" id="KW-0784">Thiamine biosynthesis</keyword>
<dbReference type="UniPathway" id="UPA00060">
    <property type="reaction ID" value="UER00139"/>
</dbReference>
<keyword evidence="9 11" id="KW-0460">Magnesium</keyword>
<dbReference type="OrthoDB" id="8909021at2"/>
<dbReference type="GO" id="GO:0009228">
    <property type="term" value="P:thiamine biosynthetic process"/>
    <property type="evidence" value="ECO:0007669"/>
    <property type="project" value="UniProtKB-KW"/>
</dbReference>
<keyword evidence="5 11" id="KW-0479">Metal-binding</keyword>
<dbReference type="EC" id="2.7.1.50" evidence="11"/>
<feature type="binding site" evidence="11">
    <location>
        <position position="124"/>
    </location>
    <ligand>
        <name>ATP</name>
        <dbReference type="ChEBI" id="CHEBI:30616"/>
    </ligand>
</feature>
<keyword evidence="6 11" id="KW-0547">Nucleotide-binding</keyword>
<dbReference type="InterPro" id="IPR000417">
    <property type="entry name" value="Hyethyz_kinase"/>
</dbReference>
<dbReference type="AlphaFoldDB" id="A0A4D7API9"/>
<dbReference type="GO" id="GO:0004417">
    <property type="term" value="F:hydroxyethylthiazole kinase activity"/>
    <property type="evidence" value="ECO:0007669"/>
    <property type="project" value="UniProtKB-UniRule"/>
</dbReference>
<dbReference type="InterPro" id="IPR029056">
    <property type="entry name" value="Ribokinase-like"/>
</dbReference>
<protein>
    <recommendedName>
        <fullName evidence="11">Hydroxyethylthiazole kinase</fullName>
        <ecNumber evidence="11">2.7.1.50</ecNumber>
    </recommendedName>
    <alternativeName>
        <fullName evidence="11">4-methyl-5-beta-hydroxyethylthiazole kinase</fullName>
        <shortName evidence="11">TH kinase</shortName>
        <shortName evidence="11">Thz kinase</shortName>
    </alternativeName>
</protein>
<keyword evidence="7 11" id="KW-0418">Kinase</keyword>
<evidence type="ECO:0000256" key="8">
    <source>
        <dbReference type="ARBA" id="ARBA00022840"/>
    </source>
</evidence>
<dbReference type="HAMAP" id="MF_00228">
    <property type="entry name" value="Thz_kinase"/>
    <property type="match status" value="1"/>
</dbReference>
<dbReference type="Pfam" id="PF02110">
    <property type="entry name" value="HK"/>
    <property type="match status" value="1"/>
</dbReference>
<comment type="catalytic activity">
    <reaction evidence="1 11">
        <text>5-(2-hydroxyethyl)-4-methylthiazole + ATP = 4-methyl-5-(2-phosphooxyethyl)-thiazole + ADP + H(+)</text>
        <dbReference type="Rhea" id="RHEA:24212"/>
        <dbReference type="ChEBI" id="CHEBI:15378"/>
        <dbReference type="ChEBI" id="CHEBI:17957"/>
        <dbReference type="ChEBI" id="CHEBI:30616"/>
        <dbReference type="ChEBI" id="CHEBI:58296"/>
        <dbReference type="ChEBI" id="CHEBI:456216"/>
        <dbReference type="EC" id="2.7.1.50"/>
    </reaction>
</comment>
<evidence type="ECO:0000256" key="3">
    <source>
        <dbReference type="ARBA" id="ARBA00004868"/>
    </source>
</evidence>
<evidence type="ECO:0000313" key="12">
    <source>
        <dbReference type="EMBL" id="QCI63104.1"/>
    </source>
</evidence>
<comment type="cofactor">
    <cofactor evidence="2 11">
        <name>Mg(2+)</name>
        <dbReference type="ChEBI" id="CHEBI:18420"/>
    </cofactor>
</comment>
<evidence type="ECO:0000256" key="6">
    <source>
        <dbReference type="ARBA" id="ARBA00022741"/>
    </source>
</evidence>
<dbReference type="PIRSF" id="PIRSF000513">
    <property type="entry name" value="Thz_kinase"/>
    <property type="match status" value="1"/>
</dbReference>
<accession>A0A4D7API9</accession>
<evidence type="ECO:0000313" key="13">
    <source>
        <dbReference type="Proteomes" id="UP000298781"/>
    </source>
</evidence>
<dbReference type="NCBIfam" id="NF006830">
    <property type="entry name" value="PRK09355.1"/>
    <property type="match status" value="1"/>
</dbReference>
<organism evidence="12 13">
    <name type="scientific">Phreatobacter stygius</name>
    <dbReference type="NCBI Taxonomy" id="1940610"/>
    <lineage>
        <taxon>Bacteria</taxon>
        <taxon>Pseudomonadati</taxon>
        <taxon>Pseudomonadota</taxon>
        <taxon>Alphaproteobacteria</taxon>
        <taxon>Hyphomicrobiales</taxon>
        <taxon>Phreatobacteraceae</taxon>
        <taxon>Phreatobacter</taxon>
    </lineage>
</organism>
<evidence type="ECO:0000256" key="10">
    <source>
        <dbReference type="ARBA" id="ARBA00022977"/>
    </source>
</evidence>
<evidence type="ECO:0000256" key="11">
    <source>
        <dbReference type="HAMAP-Rule" id="MF_00228"/>
    </source>
</evidence>
<keyword evidence="8 11" id="KW-0067">ATP-binding</keyword>
<name>A0A4D7API9_9HYPH</name>
<gene>
    <name evidence="11 12" type="primary">thiM</name>
    <name evidence="12" type="ORF">E8M01_01950</name>
</gene>
<dbReference type="GO" id="GO:0005524">
    <property type="term" value="F:ATP binding"/>
    <property type="evidence" value="ECO:0007669"/>
    <property type="project" value="UniProtKB-UniRule"/>
</dbReference>
<comment type="similarity">
    <text evidence="11">Belongs to the Thz kinase family.</text>
</comment>
<feature type="binding site" evidence="11">
    <location>
        <position position="49"/>
    </location>
    <ligand>
        <name>substrate</name>
    </ligand>
</feature>
<dbReference type="EMBL" id="CP039690">
    <property type="protein sequence ID" value="QCI63104.1"/>
    <property type="molecule type" value="Genomic_DNA"/>
</dbReference>
<dbReference type="RefSeq" id="WP_136958566.1">
    <property type="nucleotide sequence ID" value="NZ_CP039690.1"/>
</dbReference>
<feature type="binding site" evidence="11">
    <location>
        <position position="180"/>
    </location>
    <ligand>
        <name>substrate</name>
    </ligand>
</feature>
<dbReference type="SUPFAM" id="SSF53613">
    <property type="entry name" value="Ribokinase-like"/>
    <property type="match status" value="1"/>
</dbReference>
<comment type="function">
    <text evidence="11">Catalyzes the phosphorylation of the hydroxyl group of 4-methyl-5-beta-hydroxyethylthiazole (THZ).</text>
</comment>
<sequence length="250" mass="25176">MAAAALAWNAAALIDKIRARRPRIHCITNGVAQGFTANALLAIGAVPSMTTSPEEIGAFVGGADALLVNLGTLDEGRRQVIRLAIGAAKAKALPWVLDPVFIERSPSRALFAREIAAAGPTVIRGNEAEIAALSQGRPVDAFALGLKTVVAATGATDHVMDGARVAGTPNGHPLMAKVTAMGCAGAAIIAAFLAVAEDPFEACACGLVAVGVAGEIAAEQAAGPGSFAVAYLDALHGLESGKLATRARVV</sequence>
<dbReference type="Gene3D" id="3.40.1190.20">
    <property type="match status" value="1"/>
</dbReference>
<evidence type="ECO:0000256" key="1">
    <source>
        <dbReference type="ARBA" id="ARBA00001771"/>
    </source>
</evidence>
<comment type="pathway">
    <text evidence="3 11">Cofactor biosynthesis; thiamine diphosphate biosynthesis; 4-methyl-5-(2-phosphoethyl)-thiazole from 5-(2-hydroxyethyl)-4-methylthiazole: step 1/1.</text>
</comment>
<evidence type="ECO:0000256" key="5">
    <source>
        <dbReference type="ARBA" id="ARBA00022723"/>
    </source>
</evidence>
<feature type="binding site" evidence="11">
    <location>
        <position position="153"/>
    </location>
    <ligand>
        <name>ATP</name>
        <dbReference type="ChEBI" id="CHEBI:30616"/>
    </ligand>
</feature>
<evidence type="ECO:0000256" key="7">
    <source>
        <dbReference type="ARBA" id="ARBA00022777"/>
    </source>
</evidence>
<keyword evidence="4 11" id="KW-0808">Transferase</keyword>
<reference evidence="12 13" key="1">
    <citation type="submission" date="2019-04" db="EMBL/GenBank/DDBJ databases">
        <title>Phreatobacter aquaticus sp. nov.</title>
        <authorList>
            <person name="Choi A."/>
        </authorList>
    </citation>
    <scope>NUCLEOTIDE SEQUENCE [LARGE SCALE GENOMIC DNA]</scope>
    <source>
        <strain evidence="12 13">KCTC 52518</strain>
    </source>
</reference>
<keyword evidence="13" id="KW-1185">Reference proteome</keyword>
<dbReference type="CDD" id="cd01170">
    <property type="entry name" value="THZ_kinase"/>
    <property type="match status" value="1"/>
</dbReference>
<evidence type="ECO:0000256" key="4">
    <source>
        <dbReference type="ARBA" id="ARBA00022679"/>
    </source>
</evidence>
<evidence type="ECO:0000256" key="9">
    <source>
        <dbReference type="ARBA" id="ARBA00022842"/>
    </source>
</evidence>